<keyword evidence="2" id="KW-1185">Reference proteome</keyword>
<accession>A0ABS8AH49</accession>
<proteinExistence type="predicted"/>
<comment type="caution">
    <text evidence="1">The sequence shown here is derived from an EMBL/GenBank/DDBJ whole genome shotgun (WGS) entry which is preliminary data.</text>
</comment>
<organism evidence="1 2">
    <name type="scientific">Hymenobacter nitidus</name>
    <dbReference type="NCBI Taxonomy" id="2880929"/>
    <lineage>
        <taxon>Bacteria</taxon>
        <taxon>Pseudomonadati</taxon>
        <taxon>Bacteroidota</taxon>
        <taxon>Cytophagia</taxon>
        <taxon>Cytophagales</taxon>
        <taxon>Hymenobacteraceae</taxon>
        <taxon>Hymenobacter</taxon>
    </lineage>
</organism>
<name>A0ABS8AH49_9BACT</name>
<protein>
    <submittedName>
        <fullName evidence="1">Uncharacterized protein</fullName>
    </submittedName>
</protein>
<dbReference type="RefSeq" id="WP_226189084.1">
    <property type="nucleotide sequence ID" value="NZ_JAJADQ010000011.1"/>
</dbReference>
<evidence type="ECO:0000313" key="2">
    <source>
        <dbReference type="Proteomes" id="UP001165297"/>
    </source>
</evidence>
<gene>
    <name evidence="1" type="ORF">LGH70_19300</name>
</gene>
<dbReference type="EMBL" id="JAJADQ010000011">
    <property type="protein sequence ID" value="MCB2379751.1"/>
    <property type="molecule type" value="Genomic_DNA"/>
</dbReference>
<dbReference type="Proteomes" id="UP001165297">
    <property type="component" value="Unassembled WGS sequence"/>
</dbReference>
<reference evidence="1" key="1">
    <citation type="submission" date="2021-10" db="EMBL/GenBank/DDBJ databases">
        <authorList>
            <person name="Dean J.D."/>
            <person name="Kim M.K."/>
            <person name="Newey C.N."/>
            <person name="Stoker T.S."/>
            <person name="Thompson D.W."/>
            <person name="Grose J.H."/>
        </authorList>
    </citation>
    <scope>NUCLEOTIDE SEQUENCE</scope>
    <source>
        <strain evidence="1">BT635</strain>
    </source>
</reference>
<sequence length="299" mass="33962">MQIYSHWARTTLAAQNADGAPIQLIAYTGSDESLAAAQAAGRQVLQHRQARLLADEKLGEYPTGKAPLREQLEQRIYDTHGTLIAALTRNRYGSVVLNAHRVMFLDVDDLDLRQSLIRQRPTEPFSLIRFFRELFSPAAPPPPPVPPLALQEQLQLRLAAWLQLHPEWNFRLYRTRLGFRLLVTHQLLAPTSTEAQEIFAAMLTDAVYVRLCQSQDCYRARLTPKPWRIGWHRPTQPFPYDTPEQAEQQQQWQTQYAARSAAFSVCELVGEYGSGHMTPEARLLTELHDAACLGGRKLA</sequence>
<evidence type="ECO:0000313" key="1">
    <source>
        <dbReference type="EMBL" id="MCB2379751.1"/>
    </source>
</evidence>